<dbReference type="OrthoDB" id="206201at2759"/>
<sequence length="363" mass="38520">MDANSPIRNDIFRGLSHNYTIGNFKGYSGRFDRSTIAQLKTHDEVAAIDPDHIVTSSIIDACCRRGSKPVTQNNASYALHQISHREPAGTDYIYKSPAGRGTFAYIIDTGIFTKHEEFEKRAKAGFDIDREPAEREVDRIGQGTFAAALVGGKTFGVAKKCSLVSVKVASRHGGLVGLTDVLVGLNFAVKDIVTKKRQSKAVILLGFDSNGDVSAITKALSEAHDKGITIVTAAGHGGATIDKAGKDAGYGFNLAKGAIVVAATDMQRKRASFSNWGSKVTIFAPGVDLVSAEIDSPSATKARSGTGISAAYIAGLILYLKSVYKLPDPKSTTAKLLELATKDVVKDAKESSNLFAYNGGGEK</sequence>
<organism evidence="9 10">
    <name type="scientific">Myriangium duriaei CBS 260.36</name>
    <dbReference type="NCBI Taxonomy" id="1168546"/>
    <lineage>
        <taxon>Eukaryota</taxon>
        <taxon>Fungi</taxon>
        <taxon>Dikarya</taxon>
        <taxon>Ascomycota</taxon>
        <taxon>Pezizomycotina</taxon>
        <taxon>Dothideomycetes</taxon>
        <taxon>Dothideomycetidae</taxon>
        <taxon>Myriangiales</taxon>
        <taxon>Myriangiaceae</taxon>
        <taxon>Myriangium</taxon>
    </lineage>
</organism>
<accession>A0A9P4ISH9</accession>
<comment type="caution">
    <text evidence="6">Lacks conserved residue(s) required for the propagation of feature annotation.</text>
</comment>
<keyword evidence="5" id="KW-0720">Serine protease</keyword>
<dbReference type="PROSITE" id="PS00136">
    <property type="entry name" value="SUBTILASE_ASP"/>
    <property type="match status" value="1"/>
</dbReference>
<dbReference type="PANTHER" id="PTHR43806">
    <property type="entry name" value="PEPTIDASE S8"/>
    <property type="match status" value="1"/>
</dbReference>
<feature type="domain" description="Peptidase S8/S53" evidence="7">
    <location>
        <begin position="100"/>
        <end position="342"/>
    </location>
</feature>
<evidence type="ECO:0000256" key="5">
    <source>
        <dbReference type="ARBA" id="ARBA00022825"/>
    </source>
</evidence>
<dbReference type="SUPFAM" id="SSF52743">
    <property type="entry name" value="Subtilisin-like"/>
    <property type="match status" value="1"/>
</dbReference>
<dbReference type="Pfam" id="PF00082">
    <property type="entry name" value="Peptidase_S8"/>
    <property type="match status" value="1"/>
</dbReference>
<dbReference type="PANTHER" id="PTHR43806:SF11">
    <property type="entry name" value="CEREVISIN-RELATED"/>
    <property type="match status" value="1"/>
</dbReference>
<evidence type="ECO:0000256" key="3">
    <source>
        <dbReference type="ARBA" id="ARBA00022729"/>
    </source>
</evidence>
<protein>
    <submittedName>
        <fullName evidence="9">Subtilisin-like protein</fullName>
    </submittedName>
</protein>
<evidence type="ECO:0000256" key="6">
    <source>
        <dbReference type="PROSITE-ProRule" id="PRU01240"/>
    </source>
</evidence>
<dbReference type="InterPro" id="IPR015500">
    <property type="entry name" value="Peptidase_S8_subtilisin-rel"/>
</dbReference>
<gene>
    <name evidence="9" type="ORF">K461DRAFT_232246</name>
</gene>
<keyword evidence="4" id="KW-0378">Hydrolase</keyword>
<dbReference type="PROSITE" id="PS51892">
    <property type="entry name" value="SUBTILASE"/>
    <property type="match status" value="1"/>
</dbReference>
<evidence type="ECO:0000259" key="8">
    <source>
        <dbReference type="Pfam" id="PF05922"/>
    </source>
</evidence>
<dbReference type="InterPro" id="IPR050131">
    <property type="entry name" value="Peptidase_S8_subtilisin-like"/>
</dbReference>
<dbReference type="InterPro" id="IPR034193">
    <property type="entry name" value="PCSK9_ProteinaseK-like"/>
</dbReference>
<comment type="similarity">
    <text evidence="1 6">Belongs to the peptidase S8 family.</text>
</comment>
<evidence type="ECO:0000256" key="1">
    <source>
        <dbReference type="ARBA" id="ARBA00011073"/>
    </source>
</evidence>
<dbReference type="InterPro" id="IPR036852">
    <property type="entry name" value="Peptidase_S8/S53_dom_sf"/>
</dbReference>
<dbReference type="InterPro" id="IPR023827">
    <property type="entry name" value="Peptidase_S8_Asp-AS"/>
</dbReference>
<keyword evidence="2" id="KW-0645">Protease</keyword>
<dbReference type="SUPFAM" id="SSF54897">
    <property type="entry name" value="Protease propeptides/inhibitors"/>
    <property type="match status" value="1"/>
</dbReference>
<keyword evidence="10" id="KW-1185">Reference proteome</keyword>
<dbReference type="InterPro" id="IPR000209">
    <property type="entry name" value="Peptidase_S8/S53_dom"/>
</dbReference>
<evidence type="ECO:0000313" key="9">
    <source>
        <dbReference type="EMBL" id="KAF2148876.1"/>
    </source>
</evidence>
<evidence type="ECO:0000313" key="10">
    <source>
        <dbReference type="Proteomes" id="UP000799439"/>
    </source>
</evidence>
<evidence type="ECO:0000256" key="2">
    <source>
        <dbReference type="ARBA" id="ARBA00022670"/>
    </source>
</evidence>
<keyword evidence="3" id="KW-0732">Signal</keyword>
<comment type="caution">
    <text evidence="9">The sequence shown here is derived from an EMBL/GenBank/DDBJ whole genome shotgun (WGS) entry which is preliminary data.</text>
</comment>
<dbReference type="GO" id="GO:0004252">
    <property type="term" value="F:serine-type endopeptidase activity"/>
    <property type="evidence" value="ECO:0007669"/>
    <property type="project" value="InterPro"/>
</dbReference>
<dbReference type="AlphaFoldDB" id="A0A9P4ISH9"/>
<feature type="domain" description="Inhibitor I9" evidence="8">
    <location>
        <begin position="11"/>
        <end position="55"/>
    </location>
</feature>
<evidence type="ECO:0000256" key="4">
    <source>
        <dbReference type="ARBA" id="ARBA00022801"/>
    </source>
</evidence>
<dbReference type="InterPro" id="IPR010259">
    <property type="entry name" value="S8pro/Inhibitor_I9"/>
</dbReference>
<reference evidence="9" key="1">
    <citation type="journal article" date="2020" name="Stud. Mycol.">
        <title>101 Dothideomycetes genomes: a test case for predicting lifestyles and emergence of pathogens.</title>
        <authorList>
            <person name="Haridas S."/>
            <person name="Albert R."/>
            <person name="Binder M."/>
            <person name="Bloem J."/>
            <person name="Labutti K."/>
            <person name="Salamov A."/>
            <person name="Andreopoulos B."/>
            <person name="Baker S."/>
            <person name="Barry K."/>
            <person name="Bills G."/>
            <person name="Bluhm B."/>
            <person name="Cannon C."/>
            <person name="Castanera R."/>
            <person name="Culley D."/>
            <person name="Daum C."/>
            <person name="Ezra D."/>
            <person name="Gonzalez J."/>
            <person name="Henrissat B."/>
            <person name="Kuo A."/>
            <person name="Liang C."/>
            <person name="Lipzen A."/>
            <person name="Lutzoni F."/>
            <person name="Magnuson J."/>
            <person name="Mondo S."/>
            <person name="Nolan M."/>
            <person name="Ohm R."/>
            <person name="Pangilinan J."/>
            <person name="Park H.-J."/>
            <person name="Ramirez L."/>
            <person name="Alfaro M."/>
            <person name="Sun H."/>
            <person name="Tritt A."/>
            <person name="Yoshinaga Y."/>
            <person name="Zwiers L.-H."/>
            <person name="Turgeon B."/>
            <person name="Goodwin S."/>
            <person name="Spatafora J."/>
            <person name="Crous P."/>
            <person name="Grigoriev I."/>
        </authorList>
    </citation>
    <scope>NUCLEOTIDE SEQUENCE</scope>
    <source>
        <strain evidence="9">CBS 260.36</strain>
    </source>
</reference>
<dbReference type="Gene3D" id="3.30.70.80">
    <property type="entry name" value="Peptidase S8 propeptide/proteinase inhibitor I9"/>
    <property type="match status" value="1"/>
</dbReference>
<dbReference type="GO" id="GO:0006508">
    <property type="term" value="P:proteolysis"/>
    <property type="evidence" value="ECO:0007669"/>
    <property type="project" value="UniProtKB-KW"/>
</dbReference>
<dbReference type="Proteomes" id="UP000799439">
    <property type="component" value="Unassembled WGS sequence"/>
</dbReference>
<dbReference type="PRINTS" id="PR00723">
    <property type="entry name" value="SUBTILISIN"/>
</dbReference>
<dbReference type="Gene3D" id="3.40.50.200">
    <property type="entry name" value="Peptidase S8/S53 domain"/>
    <property type="match status" value="1"/>
</dbReference>
<dbReference type="CDD" id="cd04077">
    <property type="entry name" value="Peptidases_S8_PCSK9_ProteinaseK_like"/>
    <property type="match status" value="1"/>
</dbReference>
<dbReference type="Pfam" id="PF05922">
    <property type="entry name" value="Inhibitor_I9"/>
    <property type="match status" value="1"/>
</dbReference>
<proteinExistence type="inferred from homology"/>
<evidence type="ECO:0000259" key="7">
    <source>
        <dbReference type="Pfam" id="PF00082"/>
    </source>
</evidence>
<dbReference type="EMBL" id="ML996092">
    <property type="protein sequence ID" value="KAF2148876.1"/>
    <property type="molecule type" value="Genomic_DNA"/>
</dbReference>
<name>A0A9P4ISH9_9PEZI</name>
<dbReference type="InterPro" id="IPR037045">
    <property type="entry name" value="S8pro/Inhibitor_I9_sf"/>
</dbReference>